<proteinExistence type="predicted"/>
<keyword evidence="1" id="KW-0472">Membrane</keyword>
<name>A0AAP2ZAW4_9EURY</name>
<gene>
    <name evidence="2" type="ORF">OB919_18035</name>
</gene>
<dbReference type="EMBL" id="JAOPJZ010000023">
    <property type="protein sequence ID" value="MCU4753857.1"/>
    <property type="molecule type" value="Genomic_DNA"/>
</dbReference>
<dbReference type="Proteomes" id="UP001321047">
    <property type="component" value="Unassembled WGS sequence"/>
</dbReference>
<feature type="transmembrane region" description="Helical" evidence="1">
    <location>
        <begin position="108"/>
        <end position="127"/>
    </location>
</feature>
<evidence type="ECO:0000256" key="1">
    <source>
        <dbReference type="SAM" id="Phobius"/>
    </source>
</evidence>
<dbReference type="RefSeq" id="WP_342810164.1">
    <property type="nucleotide sequence ID" value="NZ_JAOPJZ010000023.1"/>
</dbReference>
<keyword evidence="3" id="KW-1185">Reference proteome</keyword>
<keyword evidence="1" id="KW-0812">Transmembrane</keyword>
<dbReference type="AlphaFoldDB" id="A0AAP2ZAW4"/>
<protein>
    <submittedName>
        <fullName evidence="2">Uncharacterized protein</fullName>
    </submittedName>
</protein>
<accession>A0AAP2ZAW4</accession>
<comment type="caution">
    <text evidence="2">The sequence shown here is derived from an EMBL/GenBank/DDBJ whole genome shotgun (WGS) entry which is preliminary data.</text>
</comment>
<feature type="transmembrane region" description="Helical" evidence="1">
    <location>
        <begin position="139"/>
        <end position="158"/>
    </location>
</feature>
<organism evidence="2 3">
    <name type="scientific">Natronosalvus hydrolyticus</name>
    <dbReference type="NCBI Taxonomy" id="2979988"/>
    <lineage>
        <taxon>Archaea</taxon>
        <taxon>Methanobacteriati</taxon>
        <taxon>Methanobacteriota</taxon>
        <taxon>Stenosarchaea group</taxon>
        <taxon>Halobacteria</taxon>
        <taxon>Halobacteriales</taxon>
        <taxon>Natrialbaceae</taxon>
        <taxon>Natronosalvus</taxon>
    </lineage>
</organism>
<sequence length="171" mass="18735">MRPEDSRKRSWKRNSEDNVQIWWFDTEAANRGELIALVAAALYVISAVLPQARLCTEEMIHRELLGCQGDEITVWLAPSVVISAALAAAIVVLGVYLSQHPPEVFQPWNPKTSTILLVTAVLSLVVASTGAPRGDLLELLVGTWVQVAASTILFFYGISSRLLEIYATTEG</sequence>
<evidence type="ECO:0000313" key="3">
    <source>
        <dbReference type="Proteomes" id="UP001321047"/>
    </source>
</evidence>
<reference evidence="2 3" key="1">
    <citation type="submission" date="2022-09" db="EMBL/GenBank/DDBJ databases">
        <title>Enrichment on poylsaccharides allowed isolation of novel metabolic and taxonomic groups of Haloarchaea.</title>
        <authorList>
            <person name="Sorokin D.Y."/>
            <person name="Elcheninov A.G."/>
            <person name="Khizhniak T.V."/>
            <person name="Kolganova T.V."/>
            <person name="Kublanov I.V."/>
        </authorList>
    </citation>
    <scope>NUCLEOTIDE SEQUENCE [LARGE SCALE GENOMIC DNA]</scope>
    <source>
        <strain evidence="2 3">AArc-curdl1</strain>
    </source>
</reference>
<keyword evidence="1" id="KW-1133">Transmembrane helix</keyword>
<feature type="transmembrane region" description="Helical" evidence="1">
    <location>
        <begin position="72"/>
        <end position="96"/>
    </location>
</feature>
<evidence type="ECO:0000313" key="2">
    <source>
        <dbReference type="EMBL" id="MCU4753857.1"/>
    </source>
</evidence>